<feature type="signal peptide" evidence="2">
    <location>
        <begin position="1"/>
        <end position="22"/>
    </location>
</feature>
<evidence type="ECO:0000256" key="2">
    <source>
        <dbReference type="SAM" id="SignalP"/>
    </source>
</evidence>
<dbReference type="EMBL" id="JAJHZP010000002">
    <property type="protein sequence ID" value="MDC4183106.1"/>
    <property type="molecule type" value="Genomic_DNA"/>
</dbReference>
<gene>
    <name evidence="3" type="ORF">LNO71_00405</name>
</gene>
<proteinExistence type="predicted"/>
<evidence type="ECO:0000313" key="4">
    <source>
        <dbReference type="Proteomes" id="UP001216384"/>
    </source>
</evidence>
<evidence type="ECO:0000313" key="3">
    <source>
        <dbReference type="EMBL" id="MDC4183106.1"/>
    </source>
</evidence>
<sequence>MKRSKKLIISLGAVLPMVGTLALSSCGKMAQASKPYEFKADADFRKAAFGNIGTINQVKNVVENSLQIPADAPAGTMMSGTAMGTNNGAGNTGGTTMNTMTMMMNMSSTTVREASGETAETRAGETTTGGGDTAAVTKSVEPKPADPMFMGAWKQFRAIIDKMADDAAKTAGTEAIKKFKTDFKAKFGELLAFGGTNMTALTDGSATLEQLNTARATFVTKWKEVFAVYNTFGTAIKQSPTFDTTKTLRELAQAGEGLKDFYKLNGVNVYNFAKPVAGDSYNDLARFFEALNSFLGTQFSNNSTPENVFKLFGNIMALLMDRELRIIDGAINAVQLTTPTNNKAGVEAKLLANLNKNSTILARFQEAQKAIASVKEQTDKWAASAIIKKEGNAQSKLEMAATKGDTASNELLVKLRNAIYGNDANMPGFAKKGLLSSIDALSKQLKAAESYVSNNYTSLDKFVSFYKMTNTTWMDAVGIFVNSRAFDGLDATKIDTLMQANEADKALFDEVKAELKTLAAATASLSKLGGAQDKKSAFYLNQMVRTITSDNQARLASIGEGLENDGFKNYANMSL</sequence>
<protein>
    <recommendedName>
        <fullName evidence="5">Lipoprotein</fullName>
    </recommendedName>
</protein>
<dbReference type="Proteomes" id="UP001216384">
    <property type="component" value="Unassembled WGS sequence"/>
</dbReference>
<keyword evidence="2" id="KW-0732">Signal</keyword>
<comment type="caution">
    <text evidence="3">The sequence shown here is derived from an EMBL/GenBank/DDBJ whole genome shotgun (WGS) entry which is preliminary data.</text>
</comment>
<dbReference type="PROSITE" id="PS51257">
    <property type="entry name" value="PROKAR_LIPOPROTEIN"/>
    <property type="match status" value="1"/>
</dbReference>
<reference evidence="3" key="1">
    <citation type="submission" date="2021-11" db="EMBL/GenBank/DDBJ databases">
        <title>Description of Mycoplasma bradburyaesp. nov.from sea birds: a tribute to a great mycoplasmologist.</title>
        <authorList>
            <person name="Ramirez A.S."/>
            <person name="Poveda C."/>
            <person name="Suarez-Perez A."/>
            <person name="Rosales R.S."/>
            <person name="Dijkman R."/>
            <person name="Feberwee A."/>
            <person name="Spergser J."/>
            <person name="Szostak M.P."/>
            <person name="Ressel L."/>
            <person name="Calabuig P."/>
            <person name="Catania S."/>
            <person name="Gobbo F."/>
            <person name="Timofte D."/>
            <person name="Poveda J.B."/>
        </authorList>
    </citation>
    <scope>NUCLEOTIDE SEQUENCE</scope>
    <source>
        <strain evidence="3">T264</strain>
    </source>
</reference>
<name>A0AAW6HN96_9MOLU</name>
<accession>A0AAW6HN96</accession>
<dbReference type="AlphaFoldDB" id="A0AAW6HN96"/>
<feature type="region of interest" description="Disordered" evidence="1">
    <location>
        <begin position="115"/>
        <end position="141"/>
    </location>
</feature>
<organism evidence="3 4">
    <name type="scientific">Mycoplasma bradburyae</name>
    <dbReference type="NCBI Taxonomy" id="2963128"/>
    <lineage>
        <taxon>Bacteria</taxon>
        <taxon>Bacillati</taxon>
        <taxon>Mycoplasmatota</taxon>
        <taxon>Mollicutes</taxon>
        <taxon>Mycoplasmataceae</taxon>
        <taxon>Mycoplasma</taxon>
    </lineage>
</organism>
<evidence type="ECO:0008006" key="5">
    <source>
        <dbReference type="Google" id="ProtNLM"/>
    </source>
</evidence>
<evidence type="ECO:0000256" key="1">
    <source>
        <dbReference type="SAM" id="MobiDB-lite"/>
    </source>
</evidence>
<dbReference type="RefSeq" id="WP_272403878.1">
    <property type="nucleotide sequence ID" value="NZ_JAJHZP010000002.1"/>
</dbReference>
<feature type="chain" id="PRO_5043666806" description="Lipoprotein" evidence="2">
    <location>
        <begin position="23"/>
        <end position="575"/>
    </location>
</feature>